<dbReference type="GO" id="GO:0005388">
    <property type="term" value="F:P-type calcium transporter activity"/>
    <property type="evidence" value="ECO:0007669"/>
    <property type="project" value="TreeGrafter"/>
</dbReference>
<reference evidence="2 3" key="1">
    <citation type="journal article" date="2018" name="Mol. Plant">
        <title>The genome of Artemisia annua provides insight into the evolution of Asteraceae family and artemisinin biosynthesis.</title>
        <authorList>
            <person name="Shen Q."/>
            <person name="Zhang L."/>
            <person name="Liao Z."/>
            <person name="Wang S."/>
            <person name="Yan T."/>
            <person name="Shi P."/>
            <person name="Liu M."/>
            <person name="Fu X."/>
            <person name="Pan Q."/>
            <person name="Wang Y."/>
            <person name="Lv Z."/>
            <person name="Lu X."/>
            <person name="Zhang F."/>
            <person name="Jiang W."/>
            <person name="Ma Y."/>
            <person name="Chen M."/>
            <person name="Hao X."/>
            <person name="Li L."/>
            <person name="Tang Y."/>
            <person name="Lv G."/>
            <person name="Zhou Y."/>
            <person name="Sun X."/>
            <person name="Brodelius P.E."/>
            <person name="Rose J.K.C."/>
            <person name="Tang K."/>
        </authorList>
    </citation>
    <scope>NUCLEOTIDE SEQUENCE [LARGE SCALE GENOMIC DNA]</scope>
    <source>
        <strain evidence="3">cv. Huhao1</strain>
        <tissue evidence="2">Leaf</tissue>
    </source>
</reference>
<sequence>MEKMKFPTPSRISPRTVSKRLPIEQGKSDKFLDSVTSILCLLLGICALLPNDSEMLIFLMILLLSLNDKRFLMCITTFYENVTFMLVGESLLVSDGSMNAVHLRGMSEVVEVTGDGTNDAPALHESDVGFAMGIAGTDVAKEQADVIVMDDMLLGHHSTLLLDAFNKDRASLPQPLPYPLPLAPFPMAIPDARTLLLINEKLKKAEELGKLHFVYIFMFHNLLRENCCKRIRADTNRLLWKKRIPEMKDQSFKREVQLLRICSIGKQQLWGHLITDT</sequence>
<dbReference type="InterPro" id="IPR023214">
    <property type="entry name" value="HAD_sf"/>
</dbReference>
<dbReference type="Proteomes" id="UP000245207">
    <property type="component" value="Unassembled WGS sequence"/>
</dbReference>
<dbReference type="GO" id="GO:0005886">
    <property type="term" value="C:plasma membrane"/>
    <property type="evidence" value="ECO:0007669"/>
    <property type="project" value="TreeGrafter"/>
</dbReference>
<protein>
    <submittedName>
        <fullName evidence="2">Uncharacterized protein</fullName>
    </submittedName>
</protein>
<evidence type="ECO:0000256" key="1">
    <source>
        <dbReference type="ARBA" id="ARBA00022842"/>
    </source>
</evidence>
<dbReference type="PRINTS" id="PR00119">
    <property type="entry name" value="CATATPASE"/>
</dbReference>
<dbReference type="STRING" id="35608.A0A2U1KA09"/>
<gene>
    <name evidence="2" type="ORF">CTI12_AA627200</name>
</gene>
<accession>A0A2U1KA09</accession>
<dbReference type="PANTHER" id="PTHR24093">
    <property type="entry name" value="CATION TRANSPORTING ATPASE"/>
    <property type="match status" value="1"/>
</dbReference>
<dbReference type="SUPFAM" id="SSF56784">
    <property type="entry name" value="HAD-like"/>
    <property type="match status" value="1"/>
</dbReference>
<keyword evidence="3" id="KW-1185">Reference proteome</keyword>
<organism evidence="2 3">
    <name type="scientific">Artemisia annua</name>
    <name type="common">Sweet wormwood</name>
    <dbReference type="NCBI Taxonomy" id="35608"/>
    <lineage>
        <taxon>Eukaryota</taxon>
        <taxon>Viridiplantae</taxon>
        <taxon>Streptophyta</taxon>
        <taxon>Embryophyta</taxon>
        <taxon>Tracheophyta</taxon>
        <taxon>Spermatophyta</taxon>
        <taxon>Magnoliopsida</taxon>
        <taxon>eudicotyledons</taxon>
        <taxon>Gunneridae</taxon>
        <taxon>Pentapetalae</taxon>
        <taxon>asterids</taxon>
        <taxon>campanulids</taxon>
        <taxon>Asterales</taxon>
        <taxon>Asteraceae</taxon>
        <taxon>Asteroideae</taxon>
        <taxon>Anthemideae</taxon>
        <taxon>Artemisiinae</taxon>
        <taxon>Artemisia</taxon>
    </lineage>
</organism>
<proteinExistence type="predicted"/>
<dbReference type="AlphaFoldDB" id="A0A2U1KA09"/>
<dbReference type="InterPro" id="IPR036412">
    <property type="entry name" value="HAD-like_sf"/>
</dbReference>
<name>A0A2U1KA09_ARTAN</name>
<dbReference type="OrthoDB" id="3352408at2759"/>
<evidence type="ECO:0000313" key="2">
    <source>
        <dbReference type="EMBL" id="PWA28623.1"/>
    </source>
</evidence>
<dbReference type="Gene3D" id="3.40.50.1000">
    <property type="entry name" value="HAD superfamily/HAD-like"/>
    <property type="match status" value="1"/>
</dbReference>
<keyword evidence="1" id="KW-0460">Magnesium</keyword>
<evidence type="ECO:0000313" key="3">
    <source>
        <dbReference type="Proteomes" id="UP000245207"/>
    </source>
</evidence>
<dbReference type="EMBL" id="PKPP01027275">
    <property type="protein sequence ID" value="PWA28623.1"/>
    <property type="molecule type" value="Genomic_DNA"/>
</dbReference>
<dbReference type="PANTHER" id="PTHR24093:SF462">
    <property type="entry name" value="CALCIUM-TRANSPORTING ATPASE 11, PLASMA MEMBRANE-TYPE-RELATED"/>
    <property type="match status" value="1"/>
</dbReference>
<comment type="caution">
    <text evidence="2">The sequence shown here is derived from an EMBL/GenBank/DDBJ whole genome shotgun (WGS) entry which is preliminary data.</text>
</comment>